<dbReference type="InterPro" id="IPR020904">
    <property type="entry name" value="Sc_DH/Rdtase_CS"/>
</dbReference>
<sequence>MGKLDDKVAVITGGGSGIGLAIARRFVEEGAKVVITGRRQETLNDALAIIGSRATAFRGDVSRRDDIERLYEQVGELHGRIDVLVANAGVIHPAPLESVTEEQYESQFDINVRGVFQTTQKALPLLNDGGAIVLVSSIAHFKALEGHCVYAATKAAVRSFARSWAHDLKHRGIRVNCLSPGPVMTPIIGKMGIPDESLEAFEKGLGEMIPLGRLGRPEELAAAALFLASDESSFITGIDLCADGGLGQI</sequence>
<comment type="similarity">
    <text evidence="1">Belongs to the short-chain dehydrogenases/reductases (SDR) family.</text>
</comment>
<dbReference type="PANTHER" id="PTHR43975:SF2">
    <property type="entry name" value="EG:BACR7A4.14 PROTEIN-RELATED"/>
    <property type="match status" value="1"/>
</dbReference>
<dbReference type="EC" id="1.1.1.47" evidence="3"/>
<keyword evidence="4" id="KW-1185">Reference proteome</keyword>
<dbReference type="PROSITE" id="PS00061">
    <property type="entry name" value="ADH_SHORT"/>
    <property type="match status" value="1"/>
</dbReference>
<dbReference type="Pfam" id="PF13561">
    <property type="entry name" value="adh_short_C2"/>
    <property type="match status" value="1"/>
</dbReference>
<reference evidence="3" key="1">
    <citation type="submission" date="2021-06" db="EMBL/GenBank/DDBJ databases">
        <title>Updating the genus Pseudomonas: Description of 43 new species and partition of the Pseudomonas putida group.</title>
        <authorList>
            <person name="Girard L."/>
            <person name="Lood C."/>
            <person name="Vandamme P."/>
            <person name="Rokni-Zadeh H."/>
            <person name="Van Noort V."/>
            <person name="Hofte M."/>
            <person name="Lavigne R."/>
            <person name="De Mot R."/>
        </authorList>
    </citation>
    <scope>NUCLEOTIDE SEQUENCE</scope>
    <source>
        <strain evidence="3">SWRI79</strain>
    </source>
</reference>
<dbReference type="SMART" id="SM00822">
    <property type="entry name" value="PKS_KR"/>
    <property type="match status" value="1"/>
</dbReference>
<protein>
    <submittedName>
        <fullName evidence="3">Glucose 1-dehydrogenase</fullName>
        <ecNumber evidence="3">1.1.1.47</ecNumber>
    </submittedName>
</protein>
<dbReference type="GO" id="GO:0047936">
    <property type="term" value="F:glucose 1-dehydrogenase [NAD(P)+] activity"/>
    <property type="evidence" value="ECO:0007669"/>
    <property type="project" value="UniProtKB-EC"/>
</dbReference>
<dbReference type="Proteomes" id="UP000886900">
    <property type="component" value="Unassembled WGS sequence"/>
</dbReference>
<name>A0ABS6PPT6_9PSED</name>
<feature type="domain" description="Ketoreductase" evidence="2">
    <location>
        <begin position="7"/>
        <end position="187"/>
    </location>
</feature>
<proteinExistence type="inferred from homology"/>
<dbReference type="InterPro" id="IPR057326">
    <property type="entry name" value="KR_dom"/>
</dbReference>
<evidence type="ECO:0000313" key="3">
    <source>
        <dbReference type="EMBL" id="MBV4462485.1"/>
    </source>
</evidence>
<dbReference type="PANTHER" id="PTHR43975">
    <property type="entry name" value="ZGC:101858"/>
    <property type="match status" value="1"/>
</dbReference>
<dbReference type="CDD" id="cd05233">
    <property type="entry name" value="SDR_c"/>
    <property type="match status" value="1"/>
</dbReference>
<dbReference type="NCBIfam" id="NF005559">
    <property type="entry name" value="PRK07231.1"/>
    <property type="match status" value="1"/>
</dbReference>
<evidence type="ECO:0000259" key="2">
    <source>
        <dbReference type="SMART" id="SM00822"/>
    </source>
</evidence>
<comment type="caution">
    <text evidence="3">The sequence shown here is derived from an EMBL/GenBank/DDBJ whole genome shotgun (WGS) entry which is preliminary data.</text>
</comment>
<keyword evidence="3" id="KW-0560">Oxidoreductase</keyword>
<accession>A0ABS6PPT6</accession>
<dbReference type="EMBL" id="JAHSTV010000002">
    <property type="protein sequence ID" value="MBV4462485.1"/>
    <property type="molecule type" value="Genomic_DNA"/>
</dbReference>
<organism evidence="3 4">
    <name type="scientific">Pseudomonas farris</name>
    <dbReference type="NCBI Taxonomy" id="2841207"/>
    <lineage>
        <taxon>Bacteria</taxon>
        <taxon>Pseudomonadati</taxon>
        <taxon>Pseudomonadota</taxon>
        <taxon>Gammaproteobacteria</taxon>
        <taxon>Pseudomonadales</taxon>
        <taxon>Pseudomonadaceae</taxon>
        <taxon>Pseudomonas</taxon>
    </lineage>
</organism>
<dbReference type="InterPro" id="IPR002347">
    <property type="entry name" value="SDR_fam"/>
</dbReference>
<dbReference type="RefSeq" id="WP_217854595.1">
    <property type="nucleotide sequence ID" value="NZ_JAHSTV010000002.1"/>
</dbReference>
<evidence type="ECO:0000256" key="1">
    <source>
        <dbReference type="ARBA" id="ARBA00006484"/>
    </source>
</evidence>
<gene>
    <name evidence="3" type="ORF">KVG95_03970</name>
</gene>
<evidence type="ECO:0000313" key="4">
    <source>
        <dbReference type="Proteomes" id="UP000886900"/>
    </source>
</evidence>